<reference evidence="2 3" key="1">
    <citation type="journal article" date="2020" name="IScience">
        <title>Genome Sequencing of the Endangered Kingdonia uniflora (Circaeasteraceae, Ranunculales) Reveals Potential Mechanisms of Evolutionary Specialization.</title>
        <authorList>
            <person name="Sun Y."/>
            <person name="Deng T."/>
            <person name="Zhang A."/>
            <person name="Moore M.J."/>
            <person name="Landis J.B."/>
            <person name="Lin N."/>
            <person name="Zhang H."/>
            <person name="Zhang X."/>
            <person name="Huang J."/>
            <person name="Zhang X."/>
            <person name="Sun H."/>
            <person name="Wang H."/>
        </authorList>
    </citation>
    <scope>NUCLEOTIDE SEQUENCE [LARGE SCALE GENOMIC DNA]</scope>
    <source>
        <strain evidence="2">TB1705</strain>
        <tissue evidence="2">Leaf</tissue>
    </source>
</reference>
<evidence type="ECO:0000313" key="2">
    <source>
        <dbReference type="EMBL" id="KAF6143404.1"/>
    </source>
</evidence>
<feature type="transmembrane region" description="Helical" evidence="1">
    <location>
        <begin position="114"/>
        <end position="136"/>
    </location>
</feature>
<keyword evidence="1" id="KW-1133">Transmembrane helix</keyword>
<dbReference type="OrthoDB" id="1934999at2759"/>
<dbReference type="EMBL" id="JACGCM010002205">
    <property type="protein sequence ID" value="KAF6143404.1"/>
    <property type="molecule type" value="Genomic_DNA"/>
</dbReference>
<keyword evidence="1" id="KW-0812">Transmembrane</keyword>
<sequence>MGNPIRAEFRNPSPLIGYDKPLIFDESPKEQACRLNRGTNEFIGSSRPLEFSPFQKCDSIVSCTMNVTAGESDGHRRRLNVDQTVVKVRKIWENFPEPVKSFPWFKTLENFVQVIFYLVCAVGKYLCIPLLTISSLSELSYCAHERKMVLIPVPLVTGIAIAGVLRDTILELSPHIKVRKSIVFLLC</sequence>
<organism evidence="2 3">
    <name type="scientific">Kingdonia uniflora</name>
    <dbReference type="NCBI Taxonomy" id="39325"/>
    <lineage>
        <taxon>Eukaryota</taxon>
        <taxon>Viridiplantae</taxon>
        <taxon>Streptophyta</taxon>
        <taxon>Embryophyta</taxon>
        <taxon>Tracheophyta</taxon>
        <taxon>Spermatophyta</taxon>
        <taxon>Magnoliopsida</taxon>
        <taxon>Ranunculales</taxon>
        <taxon>Circaeasteraceae</taxon>
        <taxon>Kingdonia</taxon>
    </lineage>
</organism>
<dbReference type="AlphaFoldDB" id="A0A7J7LLM6"/>
<dbReference type="PANTHER" id="PTHR36000:SF2">
    <property type="entry name" value="DEFECTIVE 1273 PROTEIN, PUTATIVE-RELATED"/>
    <property type="match status" value="1"/>
</dbReference>
<evidence type="ECO:0000256" key="1">
    <source>
        <dbReference type="SAM" id="Phobius"/>
    </source>
</evidence>
<dbReference type="PANTHER" id="PTHR36000">
    <property type="entry name" value="DEFECTIVE 1273 PROTEIN, PUTATIVE-RELATED"/>
    <property type="match status" value="1"/>
</dbReference>
<feature type="transmembrane region" description="Helical" evidence="1">
    <location>
        <begin position="148"/>
        <end position="165"/>
    </location>
</feature>
<protein>
    <submittedName>
        <fullName evidence="2">Uncharacterized protein</fullName>
    </submittedName>
</protein>
<evidence type="ECO:0000313" key="3">
    <source>
        <dbReference type="Proteomes" id="UP000541444"/>
    </source>
</evidence>
<name>A0A7J7LLM6_9MAGN</name>
<accession>A0A7J7LLM6</accession>
<comment type="caution">
    <text evidence="2">The sequence shown here is derived from an EMBL/GenBank/DDBJ whole genome shotgun (WGS) entry which is preliminary data.</text>
</comment>
<dbReference type="Proteomes" id="UP000541444">
    <property type="component" value="Unassembled WGS sequence"/>
</dbReference>
<keyword evidence="1" id="KW-0472">Membrane</keyword>
<gene>
    <name evidence="2" type="ORF">GIB67_029573</name>
</gene>
<proteinExistence type="predicted"/>
<keyword evidence="3" id="KW-1185">Reference proteome</keyword>